<dbReference type="PROSITE" id="PS50911">
    <property type="entry name" value="CHAP"/>
    <property type="match status" value="1"/>
</dbReference>
<proteinExistence type="predicted"/>
<keyword evidence="4" id="KW-1185">Reference proteome</keyword>
<dbReference type="EMBL" id="FMXP01000040">
    <property type="protein sequence ID" value="SDB44986.1"/>
    <property type="molecule type" value="Genomic_DNA"/>
</dbReference>
<evidence type="ECO:0000313" key="3">
    <source>
        <dbReference type="EMBL" id="SDB44986.1"/>
    </source>
</evidence>
<dbReference type="Pfam" id="PF05257">
    <property type="entry name" value="CHAP"/>
    <property type="match status" value="1"/>
</dbReference>
<sequence length="368" mass="39791">MKVVKRFGLLTTLLAPLFAVLFLFVGASSITSTSSASAIEGQTYVEHWSDGEAYSHNLLVHRYGITAEQLDGFLETTGIAYDKSRINGKLLLEWSKKSGLDVRAIVAIAQMESSFGTAGVATQKGANMFGYGAFDSNPSNATQYNDEVAVTDLTSVTIIKNKNETFKIQDEKAQKNAKGTLNPTTDGGVYFTDLSGSGKRRAEVMEKLDKYIDEHGGTPKAPQSTAGQSRDGRGVTASGVPDGYSLVKTIDTSGYTATSYPWGQCTWFVYNRAKEFGISYDMYMGNGGDWRNKSGYQTTHTPTEHSAISFAPGQANSDPTYGHVVFVEQVKSDGSILVSESNALGLGVISYRVFDAETAKEFTYVIGK</sequence>
<accession>A0A1G6DIN0</accession>
<evidence type="ECO:0000256" key="1">
    <source>
        <dbReference type="SAM" id="MobiDB-lite"/>
    </source>
</evidence>
<dbReference type="InterPro" id="IPR007921">
    <property type="entry name" value="CHAP_dom"/>
</dbReference>
<evidence type="ECO:0000313" key="4">
    <source>
        <dbReference type="Proteomes" id="UP000182508"/>
    </source>
</evidence>
<dbReference type="Gene3D" id="3.90.1720.10">
    <property type="entry name" value="endopeptidase domain like (from Nostoc punctiforme)"/>
    <property type="match status" value="1"/>
</dbReference>
<dbReference type="STRING" id="439219.SAMN02910293_02230"/>
<feature type="domain" description="Peptidase C51" evidence="2">
    <location>
        <begin position="240"/>
        <end position="366"/>
    </location>
</feature>
<evidence type="ECO:0000259" key="2">
    <source>
        <dbReference type="PROSITE" id="PS50911"/>
    </source>
</evidence>
<dbReference type="RefSeq" id="WP_074486682.1">
    <property type="nucleotide sequence ID" value="NZ_FMXP01000040.1"/>
</dbReference>
<gene>
    <name evidence="3" type="ORF">SAMN02910293_02230</name>
</gene>
<organism evidence="3 4">
    <name type="scientific">Streptococcus henryi</name>
    <dbReference type="NCBI Taxonomy" id="439219"/>
    <lineage>
        <taxon>Bacteria</taxon>
        <taxon>Bacillati</taxon>
        <taxon>Bacillota</taxon>
        <taxon>Bacilli</taxon>
        <taxon>Lactobacillales</taxon>
        <taxon>Streptococcaceae</taxon>
        <taxon>Streptococcus</taxon>
    </lineage>
</organism>
<dbReference type="eggNOG" id="COG3942">
    <property type="taxonomic scope" value="Bacteria"/>
</dbReference>
<dbReference type="Gene3D" id="1.10.530.10">
    <property type="match status" value="1"/>
</dbReference>
<name>A0A1G6DIN0_9STRE</name>
<feature type="region of interest" description="Disordered" evidence="1">
    <location>
        <begin position="213"/>
        <end position="238"/>
    </location>
</feature>
<dbReference type="AlphaFoldDB" id="A0A1G6DIN0"/>
<protein>
    <submittedName>
        <fullName evidence="3">Surface antigen</fullName>
    </submittedName>
</protein>
<dbReference type="SUPFAM" id="SSF54001">
    <property type="entry name" value="Cysteine proteinases"/>
    <property type="match status" value="1"/>
</dbReference>
<reference evidence="3 4" key="1">
    <citation type="submission" date="2016-10" db="EMBL/GenBank/DDBJ databases">
        <authorList>
            <person name="de Groot N.N."/>
        </authorList>
    </citation>
    <scope>NUCLEOTIDE SEQUENCE [LARGE SCALE GENOMIC DNA]</scope>
    <source>
        <strain evidence="3 4">A-4</strain>
    </source>
</reference>
<dbReference type="InterPro" id="IPR038765">
    <property type="entry name" value="Papain-like_cys_pep_sf"/>
</dbReference>
<dbReference type="Proteomes" id="UP000182508">
    <property type="component" value="Unassembled WGS sequence"/>
</dbReference>